<gene>
    <name evidence="11" type="primary">IFT172</name>
    <name evidence="11" type="ORF">MICPUCDRAFT_36991</name>
</gene>
<comment type="subcellular location">
    <subcellularLocation>
        <location evidence="1">Cell projection</location>
        <location evidence="1">Cilium</location>
    </subcellularLocation>
</comment>
<name>C1N8N6_MICPC</name>
<keyword evidence="7" id="KW-0966">Cell projection</keyword>
<keyword evidence="11" id="KW-0282">Flagellum</keyword>
<sequence>MQIRHVKTVLPPGERVNKCTAIAWSPNAKRMACVTVDRVVQLFDDAGTKRDKFSTKPSDPAGPKTFLVRGLAFSPDSTKLAVAQSDKIVFVYKLGSEWGDKKSICNKFATSNAVTSLTWPRGRHHELVFGTADGKVKIGALKTNKAATAYAHPDKSYVVSMSHSPDGGSVCVGHLDGSVYTFAFSDGVAGKLTNHGCAPTSLSWGARGFICAGGADAKIAFYETHASANLARAPQVFDLGNARDSSAGKEVGALAFNPTGDVVVVGTYNKFYAFAFDASAMTRGWKERGSKLVECLYAVTALGWKPDGSRIGLGAVSGGVDLFDLCVRKSRHGDAFEFTHVSASNVLVKRLDGGATIVFASKHGHEIGKISVHRGRYLTARTDETLLCGDVETAKVSEVAWTSGGSRRGGGERERFDFETERACVVHHDGALFVIEYGVDEILGTCRASHRASHLLSVRVNEAKTREGGGGGVKKIAHLVDAQTIRVADLGGDAAADDMPMAGAARRGGSRARHGDAVTISHDAKVDWLELNQRATHLLFRDKKRALHLYDIGARRRHTLLNYCSYTQWVPGSDVIVAQCRQTLCVWYSVDSPDRVTNVPIKGEVEGIERGKGHTEVVVDEGASTTSYALDESLIEFNSLVEDGDYDAAVEALESLALTPETEAMWTELRAAATADNMLLVARRCAAALGDVSAAEFLGGVLKDAAAVAVDVANDATGLEHFRVKASLAMMQRRWKVAEALLVENGRVDDAISMYREMHRLDDAVLVAESSGRGGGGGGGAGAGGGASPEDVREERARWLEETGQEAEAAAVKERDGDDLGAIRLYLRGGLPGRAAGVVIARVDAKNGHGRNVTDNVFDEGTIRDVFAGLARGELHERAGELSEALGRTKDALASYVAANAFRRAVDLCARPGSGLDHEVPFLEEKWGDHLFESKQFEQGINHFLNAGQAHKAIECAIEARHWKKAAEMLEKATKRGGGDASRHEHQYLRLARHHESVDDVDDAERCFLRASAPGECVEMYARLDRWDRAHKIAVGYMTDADAKALYVKRGRELESNGRYAEAEKAYVAVNEHDTAIAMYEKHGQHAHVLRLVSQHRPETLRETRAHLATTMENDGNYRDAERQYVEAGDWKAAVAMYKTREKWEDAMRVAKAHGGEDASVAVSYAWTSAMPAEEAVKTLRKHGVAEAAVTHACDAAYDFDRAHELARALSSRALVSEVHMKHAMHHEDEGRFVEAEIAFVKADKPKEAIEMWIHAKDWKAAMKVAEEHDPASALDVQLAHAKACVEENDFHRAEGLYVKARRPERAMKMYARRDLWEDALRVSADYLPNLVSELQAEMRRVKAGGARALSAMTEDDDDDARDAAAGIDSRLEREGNYAAAVDAFLEMTLKVTKDTNALADAWSTAVAIASDHVPGKHRAVVVEVAKRLRDVGRSREARDLCASSGVDPNAPPPSDSVARRSSSSASKNAADVDLREMGLSSPPGGGGAGARTIAATTSTLSPGGKASVAAAEDAARRGDWDAAHAAAAAVSPDVAATFSVKHATIELRGGSPAAAAEVLATHGVLHDKGCYALYEEIAAGVLAGARDGDADDGTPRLKAFLLTLVTGMEASFFHWSPYDRVRVVNAYLDASHLACVRADAKSVGLRAISAKAATAALRHVCEIPADRAFFQAGVACRDAGDANHAFVFLNRYLDITEAMDEGDVDSRGLDDVDFETAASDLPSRFPLPREHFVKNEATREEIRDWVLAHSMDAARVCDGCGRDTYVAALTCHRCASTADACVVTGYPVPAGERVTAGAGRPARREDWNAWTGKFGTDPWTGKEGATPKH</sequence>
<evidence type="ECO:0000256" key="3">
    <source>
        <dbReference type="ARBA" id="ARBA00022574"/>
    </source>
</evidence>
<evidence type="ECO:0000256" key="5">
    <source>
        <dbReference type="ARBA" id="ARBA00022803"/>
    </source>
</evidence>
<keyword evidence="3" id="KW-0853">WD repeat</keyword>
<evidence type="ECO:0000313" key="11">
    <source>
        <dbReference type="EMBL" id="EEH51213.1"/>
    </source>
</evidence>
<feature type="region of interest" description="Disordered" evidence="9">
    <location>
        <begin position="1810"/>
        <end position="1830"/>
    </location>
</feature>
<keyword evidence="2" id="KW-0217">Developmental protein</keyword>
<reference evidence="11 12" key="1">
    <citation type="journal article" date="2009" name="Science">
        <title>Green evolution and dynamic adaptations revealed by genomes of the marine picoeukaryotes Micromonas.</title>
        <authorList>
            <person name="Worden A.Z."/>
            <person name="Lee J.H."/>
            <person name="Mock T."/>
            <person name="Rouze P."/>
            <person name="Simmons M.P."/>
            <person name="Aerts A.L."/>
            <person name="Allen A.E."/>
            <person name="Cuvelier M.L."/>
            <person name="Derelle E."/>
            <person name="Everett M.V."/>
            <person name="Foulon E."/>
            <person name="Grimwood J."/>
            <person name="Gundlach H."/>
            <person name="Henrissat B."/>
            <person name="Napoli C."/>
            <person name="McDonald S.M."/>
            <person name="Parker M.S."/>
            <person name="Rombauts S."/>
            <person name="Salamov A."/>
            <person name="Von Dassow P."/>
            <person name="Badger J.H."/>
            <person name="Coutinho P.M."/>
            <person name="Demir E."/>
            <person name="Dubchak I."/>
            <person name="Gentemann C."/>
            <person name="Eikrem W."/>
            <person name="Gready J.E."/>
            <person name="John U."/>
            <person name="Lanier W."/>
            <person name="Lindquist E.A."/>
            <person name="Lucas S."/>
            <person name="Mayer K.F."/>
            <person name="Moreau H."/>
            <person name="Not F."/>
            <person name="Otillar R."/>
            <person name="Panaud O."/>
            <person name="Pangilinan J."/>
            <person name="Paulsen I."/>
            <person name="Piegu B."/>
            <person name="Poliakov A."/>
            <person name="Robbens S."/>
            <person name="Schmutz J."/>
            <person name="Toulza E."/>
            <person name="Wyss T."/>
            <person name="Zelensky A."/>
            <person name="Zhou K."/>
            <person name="Armbrust E.V."/>
            <person name="Bhattacharya D."/>
            <person name="Goodenough U.W."/>
            <person name="Van de Peer Y."/>
            <person name="Grigoriev I.V."/>
        </authorList>
    </citation>
    <scope>NUCLEOTIDE SEQUENCE [LARGE SCALE GENOMIC DNA]</scope>
    <source>
        <strain evidence="11 12">CCMP1545</strain>
    </source>
</reference>
<dbReference type="GO" id="GO:0030992">
    <property type="term" value="C:intraciliary transport particle B"/>
    <property type="evidence" value="ECO:0007669"/>
    <property type="project" value="TreeGrafter"/>
</dbReference>
<dbReference type="Proteomes" id="UP000001876">
    <property type="component" value="Unassembled WGS sequence"/>
</dbReference>
<evidence type="ECO:0000256" key="7">
    <source>
        <dbReference type="ARBA" id="ARBA00023273"/>
    </source>
</evidence>
<keyword evidence="12" id="KW-1185">Reference proteome</keyword>
<dbReference type="GO" id="GO:0042073">
    <property type="term" value="P:intraciliary transport"/>
    <property type="evidence" value="ECO:0007669"/>
    <property type="project" value="TreeGrafter"/>
</dbReference>
<dbReference type="GeneID" id="9689918"/>
<evidence type="ECO:0000259" key="10">
    <source>
        <dbReference type="Pfam" id="PF24762"/>
    </source>
</evidence>
<dbReference type="InterPro" id="IPR001680">
    <property type="entry name" value="WD40_rpt"/>
</dbReference>
<protein>
    <submittedName>
        <fullName evidence="11">Intraflagellar transport protein 172</fullName>
    </submittedName>
</protein>
<proteinExistence type="inferred from homology"/>
<dbReference type="SMART" id="SM00320">
    <property type="entry name" value="WD40"/>
    <property type="match status" value="6"/>
</dbReference>
<dbReference type="Gene3D" id="2.130.10.10">
    <property type="entry name" value="YVTN repeat-like/Quinoprotein amine dehydrogenase"/>
    <property type="match status" value="2"/>
</dbReference>
<dbReference type="PANTHER" id="PTHR15722:SF2">
    <property type="entry name" value="INTRAFLAGELLAR TRANSPORT PROTEIN 172 HOMOLOG"/>
    <property type="match status" value="1"/>
</dbReference>
<comment type="similarity">
    <text evidence="8">Belongs to the IFT172 family.</text>
</comment>
<dbReference type="InterPro" id="IPR036322">
    <property type="entry name" value="WD40_repeat_dom_sf"/>
</dbReference>
<dbReference type="eggNOG" id="KOG3616">
    <property type="taxonomic scope" value="Eukaryota"/>
</dbReference>
<dbReference type="GO" id="GO:0005930">
    <property type="term" value="C:axoneme"/>
    <property type="evidence" value="ECO:0007669"/>
    <property type="project" value="TreeGrafter"/>
</dbReference>
<dbReference type="SUPFAM" id="SSF50978">
    <property type="entry name" value="WD40 repeat-like"/>
    <property type="match status" value="1"/>
</dbReference>
<dbReference type="Gene3D" id="1.25.40.470">
    <property type="match status" value="2"/>
</dbReference>
<dbReference type="STRING" id="564608.C1N8N6"/>
<evidence type="ECO:0000256" key="6">
    <source>
        <dbReference type="ARBA" id="ARBA00023069"/>
    </source>
</evidence>
<evidence type="ECO:0000256" key="1">
    <source>
        <dbReference type="ARBA" id="ARBA00004138"/>
    </source>
</evidence>
<dbReference type="InterPro" id="IPR015943">
    <property type="entry name" value="WD40/YVTN_repeat-like_dom_sf"/>
</dbReference>
<evidence type="ECO:0000256" key="8">
    <source>
        <dbReference type="ARBA" id="ARBA00038130"/>
    </source>
</evidence>
<dbReference type="KEGG" id="mpp:MICPUCDRAFT_36991"/>
<dbReference type="SUPFAM" id="SSF69322">
    <property type="entry name" value="Tricorn protease domain 2"/>
    <property type="match status" value="1"/>
</dbReference>
<dbReference type="EMBL" id="GG663751">
    <property type="protein sequence ID" value="EEH51213.1"/>
    <property type="molecule type" value="Genomic_DNA"/>
</dbReference>
<feature type="domain" description="IF140/IFT172/WDR19 TPR" evidence="10">
    <location>
        <begin position="1001"/>
        <end position="1315"/>
    </location>
</feature>
<organism evidence="12">
    <name type="scientific">Micromonas pusilla (strain CCMP1545)</name>
    <name type="common">Picoplanktonic green alga</name>
    <dbReference type="NCBI Taxonomy" id="564608"/>
    <lineage>
        <taxon>Eukaryota</taxon>
        <taxon>Viridiplantae</taxon>
        <taxon>Chlorophyta</taxon>
        <taxon>Mamiellophyceae</taxon>
        <taxon>Mamiellales</taxon>
        <taxon>Mamiellaceae</taxon>
        <taxon>Micromonas</taxon>
    </lineage>
</organism>
<dbReference type="InterPro" id="IPR056168">
    <property type="entry name" value="TPR_IF140/IFT172/WDR19"/>
</dbReference>
<keyword evidence="5" id="KW-0802">TPR repeat</keyword>
<dbReference type="SUPFAM" id="SSF48452">
    <property type="entry name" value="TPR-like"/>
    <property type="match status" value="1"/>
</dbReference>
<dbReference type="Pfam" id="PF24762">
    <property type="entry name" value="TPR_IF140-IFT172"/>
    <property type="match status" value="1"/>
</dbReference>
<feature type="compositionally biased region" description="Low complexity" evidence="9">
    <location>
        <begin position="1456"/>
        <end position="1470"/>
    </location>
</feature>
<accession>C1N8N6</accession>
<feature type="region of interest" description="Disordered" evidence="9">
    <location>
        <begin position="771"/>
        <end position="795"/>
    </location>
</feature>
<keyword evidence="4" id="KW-0677">Repeat</keyword>
<dbReference type="GO" id="GO:0036064">
    <property type="term" value="C:ciliary basal body"/>
    <property type="evidence" value="ECO:0007669"/>
    <property type="project" value="TreeGrafter"/>
</dbReference>
<dbReference type="InterPro" id="IPR011990">
    <property type="entry name" value="TPR-like_helical_dom_sf"/>
</dbReference>
<dbReference type="PANTHER" id="PTHR15722">
    <property type="entry name" value="IFT140/172-RELATED"/>
    <property type="match status" value="1"/>
</dbReference>
<evidence type="ECO:0000256" key="2">
    <source>
        <dbReference type="ARBA" id="ARBA00022473"/>
    </source>
</evidence>
<dbReference type="Gene3D" id="1.25.40.10">
    <property type="entry name" value="Tetratricopeptide repeat domain"/>
    <property type="match status" value="1"/>
</dbReference>
<keyword evidence="6" id="KW-0969">Cilium</keyword>
<evidence type="ECO:0000256" key="4">
    <source>
        <dbReference type="ARBA" id="ARBA00022737"/>
    </source>
</evidence>
<evidence type="ECO:0000313" key="12">
    <source>
        <dbReference type="Proteomes" id="UP000001876"/>
    </source>
</evidence>
<dbReference type="OMA" id="LKRTIWQ"/>
<evidence type="ECO:0000256" key="9">
    <source>
        <dbReference type="SAM" id="MobiDB-lite"/>
    </source>
</evidence>
<dbReference type="RefSeq" id="XP_003064308.1">
    <property type="nucleotide sequence ID" value="XM_003064262.1"/>
</dbReference>
<feature type="compositionally biased region" description="Gly residues" evidence="9">
    <location>
        <begin position="772"/>
        <end position="787"/>
    </location>
</feature>
<dbReference type="OrthoDB" id="2186662at2759"/>
<feature type="region of interest" description="Disordered" evidence="9">
    <location>
        <begin position="1437"/>
        <end position="1492"/>
    </location>
</feature>